<feature type="non-terminal residue" evidence="1">
    <location>
        <position position="1"/>
    </location>
</feature>
<organism evidence="1 2">
    <name type="scientific">Pristionchus mayeri</name>
    <dbReference type="NCBI Taxonomy" id="1317129"/>
    <lineage>
        <taxon>Eukaryota</taxon>
        <taxon>Metazoa</taxon>
        <taxon>Ecdysozoa</taxon>
        <taxon>Nematoda</taxon>
        <taxon>Chromadorea</taxon>
        <taxon>Rhabditida</taxon>
        <taxon>Rhabditina</taxon>
        <taxon>Diplogasteromorpha</taxon>
        <taxon>Diplogasteroidea</taxon>
        <taxon>Neodiplogasteridae</taxon>
        <taxon>Pristionchus</taxon>
    </lineage>
</organism>
<gene>
    <name evidence="1" type="ORF">PMAYCL1PPCAC_29277</name>
</gene>
<name>A0AAN5IAQ5_9BILA</name>
<evidence type="ECO:0000313" key="2">
    <source>
        <dbReference type="Proteomes" id="UP001328107"/>
    </source>
</evidence>
<evidence type="ECO:0000313" key="1">
    <source>
        <dbReference type="EMBL" id="GMR59082.1"/>
    </source>
</evidence>
<reference evidence="2" key="1">
    <citation type="submission" date="2022-10" db="EMBL/GenBank/DDBJ databases">
        <title>Genome assembly of Pristionchus species.</title>
        <authorList>
            <person name="Yoshida K."/>
            <person name="Sommer R.J."/>
        </authorList>
    </citation>
    <scope>NUCLEOTIDE SEQUENCE [LARGE SCALE GENOMIC DNA]</scope>
    <source>
        <strain evidence="2">RS5460</strain>
    </source>
</reference>
<proteinExistence type="predicted"/>
<protein>
    <submittedName>
        <fullName evidence="1">Uncharacterized protein</fullName>
    </submittedName>
</protein>
<sequence length="551" mass="63156">DFLLETAHTEFYSNVFWRARCDTMTARKLEQMKNDAVITGMATRNENNDVVLTDDTRKLVGLIYDLDPRWSRFLVNGIRLGIAIPVVALAALEMCGGRVFQQATSRDGALKYSCPAIDVFMAAFMIMDHTSNRCTDVKAPGKYESELVAIADFFGSFIEGSFWSANSPQIKYQNYVGEKKNPEMWQGLPRNNFWSCAWANDPFFPTAPVFAILRERMWKYDTTFDYPLLYKLFIKDEGREAFHQALHRLNRVLVGADIIDANHGSFLHPAYNKFTISKDSVYLNRSNGFPTITIPFTGSPDAGKKMTFVVKAQDHYTQRRGMSQREALAASEALADRVVEMRNFLADLTIASVCTHSRPSDIKLFRKHLVNVCIHPLWRIKIGITLKGIDHLCSFEAKGDYIAKRILPEWLEGKARVEYRALPDEFSEDGKSIHDCLEWIRDRCSGGKMFERLDLDRRLMDLAVDGKRVDVVTDELEYLISKLHPADLLKQEEERQVKLLRLYQGSTEYIELLKLSRQNGSYSDMKEHLRTVEHVERMEKSVRGGSPVANR</sequence>
<dbReference type="EMBL" id="BTRK01000006">
    <property type="protein sequence ID" value="GMR59082.1"/>
    <property type="molecule type" value="Genomic_DNA"/>
</dbReference>
<dbReference type="Proteomes" id="UP001328107">
    <property type="component" value="Unassembled WGS sequence"/>
</dbReference>
<comment type="caution">
    <text evidence="1">The sequence shown here is derived from an EMBL/GenBank/DDBJ whole genome shotgun (WGS) entry which is preliminary data.</text>
</comment>
<accession>A0AAN5IAQ5</accession>
<keyword evidence="2" id="KW-1185">Reference proteome</keyword>
<dbReference type="AlphaFoldDB" id="A0AAN5IAQ5"/>